<evidence type="ECO:0000256" key="4">
    <source>
        <dbReference type="ARBA" id="ARBA00023128"/>
    </source>
</evidence>
<evidence type="ECO:0000256" key="5">
    <source>
        <dbReference type="ARBA" id="ARBA00023274"/>
    </source>
</evidence>
<evidence type="ECO:0000313" key="8">
    <source>
        <dbReference type="EMBL" id="RVX75256.1"/>
    </source>
</evidence>
<evidence type="ECO:0000256" key="1">
    <source>
        <dbReference type="ARBA" id="ARBA00004173"/>
    </source>
</evidence>
<name>A0A438NHR1_EXOME</name>
<dbReference type="GO" id="GO:0006412">
    <property type="term" value="P:translation"/>
    <property type="evidence" value="ECO:0007669"/>
    <property type="project" value="InterPro"/>
</dbReference>
<dbReference type="Proteomes" id="UP000288859">
    <property type="component" value="Unassembled WGS sequence"/>
</dbReference>
<keyword evidence="3" id="KW-0689">Ribosomal protein</keyword>
<organism evidence="8 9">
    <name type="scientific">Exophiala mesophila</name>
    <name type="common">Black yeast-like fungus</name>
    <dbReference type="NCBI Taxonomy" id="212818"/>
    <lineage>
        <taxon>Eukaryota</taxon>
        <taxon>Fungi</taxon>
        <taxon>Dikarya</taxon>
        <taxon>Ascomycota</taxon>
        <taxon>Pezizomycotina</taxon>
        <taxon>Eurotiomycetes</taxon>
        <taxon>Chaetothyriomycetidae</taxon>
        <taxon>Chaetothyriales</taxon>
        <taxon>Herpotrichiellaceae</taxon>
        <taxon>Exophiala</taxon>
    </lineage>
</organism>
<feature type="compositionally biased region" description="Low complexity" evidence="7">
    <location>
        <begin position="83"/>
        <end position="103"/>
    </location>
</feature>
<dbReference type="PANTHER" id="PTHR13477:SF0">
    <property type="entry name" value="LARGE RIBOSOMAL SUBUNIT PROTEIN ML49"/>
    <property type="match status" value="1"/>
</dbReference>
<gene>
    <name evidence="8" type="ORF">B0A52_00608</name>
</gene>
<comment type="caution">
    <text evidence="8">The sequence shown here is derived from an EMBL/GenBank/DDBJ whole genome shotgun (WGS) entry which is preliminary data.</text>
</comment>
<sequence length="192" mass="21481">MAMRIPSASLLRAMMHPSQPICHQIRCKSDWMPREKYAKISSLDKLHRKQKAEFREKRLAAELRAQNMTELPPSQRKAPPPSSTLNLDSLSSSDPPSSHLPFLISRTPSNNLPIYETAKAGGSKHITCIRKITGDLSELASAVRTALGLQQYIVDPKGRKKETVSVNPVSRQVIIRGWRGSEVKKWAELSGF</sequence>
<comment type="similarity">
    <text evidence="2">Belongs to the mitochondrion-specific ribosomal protein mL49 family.</text>
</comment>
<proteinExistence type="inferred from homology"/>
<dbReference type="Pfam" id="PF05046">
    <property type="entry name" value="Img2"/>
    <property type="match status" value="1"/>
</dbReference>
<accession>A0A438NHR1</accession>
<evidence type="ECO:0000256" key="3">
    <source>
        <dbReference type="ARBA" id="ARBA00022980"/>
    </source>
</evidence>
<dbReference type="PANTHER" id="PTHR13477">
    <property type="entry name" value="MITOCHONDRIAL 39S RIBOSOMAL PROTEIN L49"/>
    <property type="match status" value="1"/>
</dbReference>
<keyword evidence="4" id="KW-0496">Mitochondrion</keyword>
<evidence type="ECO:0000313" key="9">
    <source>
        <dbReference type="Proteomes" id="UP000288859"/>
    </source>
</evidence>
<dbReference type="GO" id="GO:0003735">
    <property type="term" value="F:structural constituent of ribosome"/>
    <property type="evidence" value="ECO:0007669"/>
    <property type="project" value="InterPro"/>
</dbReference>
<dbReference type="Gene3D" id="3.30.780.10">
    <property type="entry name" value="SUI1-like domain"/>
    <property type="match status" value="1"/>
</dbReference>
<dbReference type="InterPro" id="IPR007740">
    <property type="entry name" value="Ribosomal_mL49"/>
</dbReference>
<reference evidence="8 9" key="1">
    <citation type="submission" date="2017-03" db="EMBL/GenBank/DDBJ databases">
        <title>Genomes of endolithic fungi from Antarctica.</title>
        <authorList>
            <person name="Coleine C."/>
            <person name="Masonjones S."/>
            <person name="Stajich J.E."/>
        </authorList>
    </citation>
    <scope>NUCLEOTIDE SEQUENCE [LARGE SCALE GENOMIC DNA]</scope>
    <source>
        <strain evidence="8 9">CCFEE 6314</strain>
    </source>
</reference>
<dbReference type="AlphaFoldDB" id="A0A438NHR1"/>
<dbReference type="GO" id="GO:0005762">
    <property type="term" value="C:mitochondrial large ribosomal subunit"/>
    <property type="evidence" value="ECO:0007669"/>
    <property type="project" value="TreeGrafter"/>
</dbReference>
<keyword evidence="5" id="KW-0687">Ribonucleoprotein</keyword>
<dbReference type="OrthoDB" id="19439at2759"/>
<evidence type="ECO:0000256" key="6">
    <source>
        <dbReference type="ARBA" id="ARBA00035191"/>
    </source>
</evidence>
<protein>
    <recommendedName>
        <fullName evidence="6">Large ribosomal subunit protein mL49</fullName>
    </recommendedName>
</protein>
<comment type="subcellular location">
    <subcellularLocation>
        <location evidence="1">Mitochondrion</location>
    </subcellularLocation>
</comment>
<feature type="region of interest" description="Disordered" evidence="7">
    <location>
        <begin position="65"/>
        <end position="104"/>
    </location>
</feature>
<evidence type="ECO:0000256" key="7">
    <source>
        <dbReference type="SAM" id="MobiDB-lite"/>
    </source>
</evidence>
<dbReference type="VEuPathDB" id="FungiDB:PV10_00093"/>
<evidence type="ECO:0000256" key="2">
    <source>
        <dbReference type="ARBA" id="ARBA00005677"/>
    </source>
</evidence>
<dbReference type="EMBL" id="NAJM01000002">
    <property type="protein sequence ID" value="RVX75256.1"/>
    <property type="molecule type" value="Genomic_DNA"/>
</dbReference>